<evidence type="ECO:0000313" key="1">
    <source>
        <dbReference type="EMBL" id="GBP17548.1"/>
    </source>
</evidence>
<proteinExistence type="predicted"/>
<protein>
    <submittedName>
        <fullName evidence="1">Uncharacterized protein</fullName>
    </submittedName>
</protein>
<comment type="caution">
    <text evidence="1">The sequence shown here is derived from an EMBL/GenBank/DDBJ whole genome shotgun (WGS) entry which is preliminary data.</text>
</comment>
<dbReference type="AlphaFoldDB" id="A0A4C1TUG0"/>
<accession>A0A4C1TUG0</accession>
<sequence>MYDIRPNRFLNGVFVYAVARSRTSLPPFFRPAEKFESTRRRRRIQDNLSLVKHRRKGGGPGIQMNALLAQIFNLLCVCLLAVPRLTSLPPTSPSVLYAMGSGRFLLLPWTLFVGWSPNQLIDVITSYESMNAGYTHG</sequence>
<evidence type="ECO:0000313" key="2">
    <source>
        <dbReference type="Proteomes" id="UP000299102"/>
    </source>
</evidence>
<dbReference type="EMBL" id="BGZK01000088">
    <property type="protein sequence ID" value="GBP17548.1"/>
    <property type="molecule type" value="Genomic_DNA"/>
</dbReference>
<keyword evidence="2" id="KW-1185">Reference proteome</keyword>
<organism evidence="1 2">
    <name type="scientific">Eumeta variegata</name>
    <name type="common">Bagworm moth</name>
    <name type="synonym">Eumeta japonica</name>
    <dbReference type="NCBI Taxonomy" id="151549"/>
    <lineage>
        <taxon>Eukaryota</taxon>
        <taxon>Metazoa</taxon>
        <taxon>Ecdysozoa</taxon>
        <taxon>Arthropoda</taxon>
        <taxon>Hexapoda</taxon>
        <taxon>Insecta</taxon>
        <taxon>Pterygota</taxon>
        <taxon>Neoptera</taxon>
        <taxon>Endopterygota</taxon>
        <taxon>Lepidoptera</taxon>
        <taxon>Glossata</taxon>
        <taxon>Ditrysia</taxon>
        <taxon>Tineoidea</taxon>
        <taxon>Psychidae</taxon>
        <taxon>Oiketicinae</taxon>
        <taxon>Eumeta</taxon>
    </lineage>
</organism>
<name>A0A4C1TUG0_EUMVA</name>
<gene>
    <name evidence="1" type="ORF">EVAR_12259_1</name>
</gene>
<dbReference type="Proteomes" id="UP000299102">
    <property type="component" value="Unassembled WGS sequence"/>
</dbReference>
<reference evidence="1 2" key="1">
    <citation type="journal article" date="2019" name="Commun. Biol.">
        <title>The bagworm genome reveals a unique fibroin gene that provides high tensile strength.</title>
        <authorList>
            <person name="Kono N."/>
            <person name="Nakamura H."/>
            <person name="Ohtoshi R."/>
            <person name="Tomita M."/>
            <person name="Numata K."/>
            <person name="Arakawa K."/>
        </authorList>
    </citation>
    <scope>NUCLEOTIDE SEQUENCE [LARGE SCALE GENOMIC DNA]</scope>
</reference>